<organism evidence="24 25">
    <name type="scientific">Pacific flying fox associated cyclovirus-1</name>
    <dbReference type="NCBI Taxonomy" id="1795983"/>
    <lineage>
        <taxon>Viruses</taxon>
        <taxon>Monodnaviria</taxon>
        <taxon>Shotokuvirae</taxon>
        <taxon>Cressdnaviricota</taxon>
        <taxon>Arfiviricetes</taxon>
        <taxon>Cirlivirales</taxon>
        <taxon>Circoviridae</taxon>
        <taxon>Cyclovirus</taxon>
        <taxon>Cyclovirus peka</taxon>
    </lineage>
</organism>
<keyword evidence="12" id="KW-0547">Nucleotide-binding</keyword>
<dbReference type="GO" id="GO:0016779">
    <property type="term" value="F:nucleotidyltransferase activity"/>
    <property type="evidence" value="ECO:0007669"/>
    <property type="project" value="UniProtKB-KW"/>
</dbReference>
<evidence type="ECO:0000256" key="16">
    <source>
        <dbReference type="ARBA" id="ARBA00022840"/>
    </source>
</evidence>
<dbReference type="PROSITE" id="PS52020">
    <property type="entry name" value="CRESS_DNA_REP"/>
    <property type="match status" value="1"/>
</dbReference>
<dbReference type="InterPro" id="IPR049912">
    <property type="entry name" value="CRESS_DNA_REP"/>
</dbReference>
<evidence type="ECO:0000256" key="17">
    <source>
        <dbReference type="ARBA" id="ARBA00023124"/>
    </source>
</evidence>
<keyword evidence="16" id="KW-0067">ATP-binding</keyword>
<comment type="catalytic activity">
    <reaction evidence="22">
        <text>ATP + H2O = ADP + phosphate + H(+)</text>
        <dbReference type="Rhea" id="RHEA:13065"/>
        <dbReference type="ChEBI" id="CHEBI:15377"/>
        <dbReference type="ChEBI" id="CHEBI:15378"/>
        <dbReference type="ChEBI" id="CHEBI:30616"/>
        <dbReference type="ChEBI" id="CHEBI:43474"/>
        <dbReference type="ChEBI" id="CHEBI:456216"/>
    </reaction>
</comment>
<dbReference type="RefSeq" id="YP_009506298.1">
    <property type="nucleotide sequence ID" value="NC_038402.1"/>
</dbReference>
<dbReference type="Pfam" id="PF00910">
    <property type="entry name" value="RNA_helicase"/>
    <property type="match status" value="1"/>
</dbReference>
<keyword evidence="19" id="KW-0511">Multifunctional enzyme</keyword>
<keyword evidence="11" id="KW-0479">Metal-binding</keyword>
<dbReference type="GO" id="GO:0046872">
    <property type="term" value="F:metal ion binding"/>
    <property type="evidence" value="ECO:0007669"/>
    <property type="project" value="UniProtKB-KW"/>
</dbReference>
<keyword evidence="10" id="KW-0540">Nuclease</keyword>
<dbReference type="SUPFAM" id="SSF52540">
    <property type="entry name" value="P-loop containing nucleoside triphosphate hydrolases"/>
    <property type="match status" value="1"/>
</dbReference>
<keyword evidence="25" id="KW-1185">Reference proteome</keyword>
<evidence type="ECO:0000256" key="6">
    <source>
        <dbReference type="ARBA" id="ARBA00022562"/>
    </source>
</evidence>
<comment type="cofactor">
    <cofactor evidence="2">
        <name>Mg(2+)</name>
        <dbReference type="ChEBI" id="CHEBI:18420"/>
    </cofactor>
</comment>
<keyword evidence="15" id="KW-0347">Helicase</keyword>
<evidence type="ECO:0000256" key="11">
    <source>
        <dbReference type="ARBA" id="ARBA00022723"/>
    </source>
</evidence>
<evidence type="ECO:0000313" key="25">
    <source>
        <dbReference type="Proteomes" id="UP000166529"/>
    </source>
</evidence>
<name>A0A140CTJ3_9CIRC</name>
<dbReference type="GO" id="GO:0006260">
    <property type="term" value="P:DNA replication"/>
    <property type="evidence" value="ECO:0007669"/>
    <property type="project" value="UniProtKB-KW"/>
</dbReference>
<sequence length="323" mass="36469">MPGEPKSHRRYVFTLNNYSDDDVARLQQLEARYMVFGKEVAPTSGTKHLQGFINFGRAVRFNSARKLVGGDGVTEVTDRAASGGPNGDCFDYLPHGNDPATRGFVFLGKPTSQGRRTDLQRVADLAKQSGTTAHTIAREFPVEFIKYGRGITNLLRTINPIPSRSKPTIVVVLVGAPGVGKSRFANEVGSGLGDTYYKPRGEWWDGYCQQRSVIIDDFYGWIKYDELLKICDRYPHKVPVKGGYEEFTSEYVFITSNSNVDQWYKFDNYSPAAIHRRLSVYVGLMCDGSTAHFPEWSPKFSWFDSAWTTMQIKWTVHDMVNKV</sequence>
<dbReference type="Gene3D" id="3.40.50.300">
    <property type="entry name" value="P-loop containing nucleotide triphosphate hydrolases"/>
    <property type="match status" value="1"/>
</dbReference>
<evidence type="ECO:0000256" key="9">
    <source>
        <dbReference type="ARBA" id="ARBA00022705"/>
    </source>
</evidence>
<dbReference type="Pfam" id="PF02407">
    <property type="entry name" value="Viral_Rep"/>
    <property type="match status" value="1"/>
</dbReference>
<evidence type="ECO:0000256" key="15">
    <source>
        <dbReference type="ARBA" id="ARBA00022806"/>
    </source>
</evidence>
<feature type="domain" description="CRESS-DNA virus Rep endonuclease" evidence="23">
    <location>
        <begin position="5"/>
        <end position="110"/>
    </location>
</feature>
<evidence type="ECO:0000256" key="21">
    <source>
        <dbReference type="ARBA" id="ARBA00032243"/>
    </source>
</evidence>
<dbReference type="GO" id="GO:0003677">
    <property type="term" value="F:DNA binding"/>
    <property type="evidence" value="ECO:0007669"/>
    <property type="project" value="UniProtKB-KW"/>
</dbReference>
<comment type="subcellular location">
    <subcellularLocation>
        <location evidence="3">Host nucleus</location>
    </subcellularLocation>
</comment>
<evidence type="ECO:0000256" key="8">
    <source>
        <dbReference type="ARBA" id="ARBA00022695"/>
    </source>
</evidence>
<dbReference type="GO" id="GO:0004519">
    <property type="term" value="F:endonuclease activity"/>
    <property type="evidence" value="ECO:0007669"/>
    <property type="project" value="UniProtKB-KW"/>
</dbReference>
<dbReference type="OrthoDB" id="9195at10239"/>
<evidence type="ECO:0000313" key="24">
    <source>
        <dbReference type="EMBL" id="AMH87650.1"/>
    </source>
</evidence>
<dbReference type="GO" id="GO:0016787">
    <property type="term" value="F:hydrolase activity"/>
    <property type="evidence" value="ECO:0007669"/>
    <property type="project" value="UniProtKB-KW"/>
</dbReference>
<evidence type="ECO:0000256" key="13">
    <source>
        <dbReference type="ARBA" id="ARBA00022759"/>
    </source>
</evidence>
<dbReference type="InterPro" id="IPR000605">
    <property type="entry name" value="Helicase_SF3_ssDNA/RNA_vir"/>
</dbReference>
<evidence type="ECO:0000259" key="23">
    <source>
        <dbReference type="PROSITE" id="PS52020"/>
    </source>
</evidence>
<keyword evidence="13" id="KW-0255">Endonuclease</keyword>
<keyword evidence="6" id="KW-1048">Host nucleus</keyword>
<comment type="cofactor">
    <cofactor evidence="1">
        <name>Mn(2+)</name>
        <dbReference type="ChEBI" id="CHEBI:29035"/>
    </cofactor>
</comment>
<dbReference type="GO" id="GO:0003724">
    <property type="term" value="F:RNA helicase activity"/>
    <property type="evidence" value="ECO:0007669"/>
    <property type="project" value="InterPro"/>
</dbReference>
<keyword evidence="14" id="KW-0378">Hydrolase</keyword>
<reference evidence="25" key="1">
    <citation type="journal article" date="2016" name="Infect. Genet. Evol.">
        <title>Cycloviruses, gemycircularviruses and other novel replication-associated protein encoding circular viruses in Pacific flying fox (Pteropus tonganus) faeces.</title>
        <authorList>
            <person name="Male M.F."/>
            <person name="Kraberger S."/>
            <person name="Stainton D."/>
            <person name="Kami V."/>
            <person name="Varsani A."/>
        </authorList>
    </citation>
    <scope>NUCLEOTIDE SEQUENCE [LARGE SCALE GENOMIC DNA]</scope>
</reference>
<evidence type="ECO:0000256" key="3">
    <source>
        <dbReference type="ARBA" id="ARBA00004147"/>
    </source>
</evidence>
<evidence type="ECO:0000256" key="1">
    <source>
        <dbReference type="ARBA" id="ARBA00001936"/>
    </source>
</evidence>
<evidence type="ECO:0000256" key="20">
    <source>
        <dbReference type="ARBA" id="ARBA00030754"/>
    </source>
</evidence>
<dbReference type="GO" id="GO:0005524">
    <property type="term" value="F:ATP binding"/>
    <property type="evidence" value="ECO:0007669"/>
    <property type="project" value="UniProtKB-KW"/>
</dbReference>
<evidence type="ECO:0000256" key="14">
    <source>
        <dbReference type="ARBA" id="ARBA00022801"/>
    </source>
</evidence>
<dbReference type="InterPro" id="IPR027417">
    <property type="entry name" value="P-loop_NTPase"/>
</dbReference>
<dbReference type="GeneID" id="37617128"/>
<evidence type="ECO:0000256" key="10">
    <source>
        <dbReference type="ARBA" id="ARBA00022722"/>
    </source>
</evidence>
<dbReference type="GO" id="GO:0003723">
    <property type="term" value="F:RNA binding"/>
    <property type="evidence" value="ECO:0007669"/>
    <property type="project" value="InterPro"/>
</dbReference>
<evidence type="ECO:0000256" key="2">
    <source>
        <dbReference type="ARBA" id="ARBA00001946"/>
    </source>
</evidence>
<evidence type="ECO:0000256" key="12">
    <source>
        <dbReference type="ARBA" id="ARBA00022741"/>
    </source>
</evidence>
<protein>
    <recommendedName>
        <fullName evidence="5">Replication-associated protein</fullName>
    </recommendedName>
    <alternativeName>
        <fullName evidence="20">ATP-dependent helicase Rep</fullName>
    </alternativeName>
    <alternativeName>
        <fullName evidence="21">RepP</fullName>
    </alternativeName>
</protein>
<evidence type="ECO:0000256" key="4">
    <source>
        <dbReference type="ARBA" id="ARBA00008545"/>
    </source>
</evidence>
<keyword evidence="17" id="KW-0190">Covalent protein-DNA linkage</keyword>
<dbReference type="Gene3D" id="3.40.1310.20">
    <property type="match status" value="1"/>
</dbReference>
<evidence type="ECO:0000256" key="22">
    <source>
        <dbReference type="ARBA" id="ARBA00049360"/>
    </source>
</evidence>
<accession>A0A140CTJ3</accession>
<comment type="similarity">
    <text evidence="4">Belongs to the nanoviruses/circoviruses replication-associated protein family.</text>
</comment>
<evidence type="ECO:0000256" key="7">
    <source>
        <dbReference type="ARBA" id="ARBA00022679"/>
    </source>
</evidence>
<evidence type="ECO:0000256" key="5">
    <source>
        <dbReference type="ARBA" id="ARBA00014531"/>
    </source>
</evidence>
<evidence type="ECO:0000256" key="18">
    <source>
        <dbReference type="ARBA" id="ARBA00023125"/>
    </source>
</evidence>
<dbReference type="KEGG" id="vg:37617128"/>
<keyword evidence="18" id="KW-0238">DNA-binding</keyword>
<dbReference type="GO" id="GO:0042025">
    <property type="term" value="C:host cell nucleus"/>
    <property type="evidence" value="ECO:0007669"/>
    <property type="project" value="UniProtKB-SubCell"/>
</dbReference>
<keyword evidence="8" id="KW-0548">Nucleotidyltransferase</keyword>
<proteinExistence type="inferred from homology"/>
<dbReference type="EMBL" id="KT732785">
    <property type="protein sequence ID" value="AMH87650.1"/>
    <property type="molecule type" value="Genomic_DNA"/>
</dbReference>
<evidence type="ECO:0000256" key="19">
    <source>
        <dbReference type="ARBA" id="ARBA00023268"/>
    </source>
</evidence>
<keyword evidence="9" id="KW-0235">DNA replication</keyword>
<dbReference type="Proteomes" id="UP000166529">
    <property type="component" value="Segment"/>
</dbReference>
<keyword evidence="7" id="KW-0808">Transferase</keyword>